<comment type="caution">
    <text evidence="2">The sequence shown here is derived from an EMBL/GenBank/DDBJ whole genome shotgun (WGS) entry which is preliminary data.</text>
</comment>
<dbReference type="PROSITE" id="PS51257">
    <property type="entry name" value="PROKAR_LIPOPROTEIN"/>
    <property type="match status" value="1"/>
</dbReference>
<dbReference type="RefSeq" id="WP_344165339.1">
    <property type="nucleotide sequence ID" value="NZ_BAAANF010000033.1"/>
</dbReference>
<keyword evidence="3" id="KW-1185">Reference proteome</keyword>
<accession>A0ABN2J8L3</accession>
<name>A0ABN2J8L3_9ACTN</name>
<gene>
    <name evidence="2" type="ORF">GCM10009745_81640</name>
</gene>
<evidence type="ECO:0000313" key="3">
    <source>
        <dbReference type="Proteomes" id="UP001500280"/>
    </source>
</evidence>
<evidence type="ECO:0000256" key="1">
    <source>
        <dbReference type="SAM" id="SignalP"/>
    </source>
</evidence>
<proteinExistence type="predicted"/>
<keyword evidence="1" id="KW-0732">Signal</keyword>
<protein>
    <recommendedName>
        <fullName evidence="4">Big-1 domain-containing protein</fullName>
    </recommendedName>
</protein>
<evidence type="ECO:0008006" key="4">
    <source>
        <dbReference type="Google" id="ProtNLM"/>
    </source>
</evidence>
<dbReference type="EMBL" id="BAAANF010000033">
    <property type="protein sequence ID" value="GAA1720215.1"/>
    <property type="molecule type" value="Genomic_DNA"/>
</dbReference>
<sequence>MRNRSGLAALALVLASPTALSGCGLGCGAELSVEPVTIVGHGKPTVDLSLSARLTKDGKPVAGVKVEFAGLGSEGLVLGLAETDSNGIAHLNARNALGPESMNSREGPTWTSYRARVWYLQSTDEAADTVCARKVTAPFKFTP</sequence>
<organism evidence="2 3">
    <name type="scientific">Kribbella yunnanensis</name>
    <dbReference type="NCBI Taxonomy" id="190194"/>
    <lineage>
        <taxon>Bacteria</taxon>
        <taxon>Bacillati</taxon>
        <taxon>Actinomycetota</taxon>
        <taxon>Actinomycetes</taxon>
        <taxon>Propionibacteriales</taxon>
        <taxon>Kribbellaceae</taxon>
        <taxon>Kribbella</taxon>
    </lineage>
</organism>
<reference evidence="3" key="1">
    <citation type="journal article" date="2019" name="Int. J. Syst. Evol. Microbiol.">
        <title>The Global Catalogue of Microorganisms (GCM) 10K type strain sequencing project: providing services to taxonomists for standard genome sequencing and annotation.</title>
        <authorList>
            <consortium name="The Broad Institute Genomics Platform"/>
            <consortium name="The Broad Institute Genome Sequencing Center for Infectious Disease"/>
            <person name="Wu L."/>
            <person name="Ma J."/>
        </authorList>
    </citation>
    <scope>NUCLEOTIDE SEQUENCE [LARGE SCALE GENOMIC DNA]</scope>
    <source>
        <strain evidence="3">JCM 14307</strain>
    </source>
</reference>
<dbReference type="Proteomes" id="UP001500280">
    <property type="component" value="Unassembled WGS sequence"/>
</dbReference>
<feature type="chain" id="PRO_5046811471" description="Big-1 domain-containing protein" evidence="1">
    <location>
        <begin position="22"/>
        <end position="143"/>
    </location>
</feature>
<evidence type="ECO:0000313" key="2">
    <source>
        <dbReference type="EMBL" id="GAA1720215.1"/>
    </source>
</evidence>
<feature type="signal peptide" evidence="1">
    <location>
        <begin position="1"/>
        <end position="21"/>
    </location>
</feature>